<sequence length="567" mass="61288">MQSQDQYAGLASPPLHADDAGVHQRRTTFPIRTDPLQGDKATEIKLLSVARPHMRAFHYAWLSFFFAFFGWFSIPPLMPTIKKQLGLTADQVSNSNIVSVASTILGRAVGGPMCDRYGSRTVQAVLLVVGAIPVASAALVTSYTGLMFARFFIGLVGCSFIATTYWTSTMFSREVVGSANALAAGWGNLGAGATTLITPQLFNLVTTGGALSDDMGWRVAILFPAFFMVVTGVALYFNSDDCPQGQYNDLRKNNAIDTAATKPAVDMKQGLLHVAKLPVTWILAFQYACSFGVELQVHNVLTEHYYEDFTYSDCDPQTDPNECRRLTQSHATLISSLFGLMCLFARALGGYFSDVGNRRCGMKGRIGVQFLAFAGQAVFLYVYSTTTNLSTSVPLLVFFGIFVQACTGSTYGIVPYVLPSFTGATSGFVGAGGNVGALCWSLMFKGIGNRTTSFKYLSIFVAAAALATFGIKVPGNAALWEKDDSVHGGLAPTEVDDESVHNGKEAAQAAHLLKYRIHNFFLSILISISFPVSILISNVIPIRRQLLFSGYLYPEFLPASPTLANPV</sequence>
<dbReference type="Gene3D" id="1.20.1250.20">
    <property type="entry name" value="MFS general substrate transporter like domains"/>
    <property type="match status" value="2"/>
</dbReference>
<evidence type="ECO:0000313" key="9">
    <source>
        <dbReference type="EMBL" id="KAE8995935.1"/>
    </source>
</evidence>
<feature type="transmembrane region" description="Helical" evidence="7">
    <location>
        <begin position="217"/>
        <end position="237"/>
    </location>
</feature>
<keyword evidence="3 7" id="KW-0812">Transmembrane</keyword>
<comment type="subcellular location">
    <subcellularLocation>
        <location evidence="1">Membrane</location>
        <topology evidence="1">Multi-pass membrane protein</topology>
    </subcellularLocation>
</comment>
<feature type="transmembrane region" description="Helical" evidence="7">
    <location>
        <begin position="364"/>
        <end position="383"/>
    </location>
</feature>
<dbReference type="InterPro" id="IPR020846">
    <property type="entry name" value="MFS_dom"/>
</dbReference>
<evidence type="ECO:0000256" key="5">
    <source>
        <dbReference type="ARBA" id="ARBA00023063"/>
    </source>
</evidence>
<evidence type="ECO:0000256" key="6">
    <source>
        <dbReference type="ARBA" id="ARBA00023136"/>
    </source>
</evidence>
<evidence type="ECO:0000256" key="7">
    <source>
        <dbReference type="SAM" id="Phobius"/>
    </source>
</evidence>
<keyword evidence="5" id="KW-0534">Nitrate assimilation</keyword>
<dbReference type="InterPro" id="IPR011701">
    <property type="entry name" value="MFS"/>
</dbReference>
<feature type="transmembrane region" description="Helical" evidence="7">
    <location>
        <begin position="424"/>
        <end position="444"/>
    </location>
</feature>
<feature type="transmembrane region" description="Helical" evidence="7">
    <location>
        <begin position="179"/>
        <end position="197"/>
    </location>
</feature>
<dbReference type="GO" id="GO:0016020">
    <property type="term" value="C:membrane"/>
    <property type="evidence" value="ECO:0007669"/>
    <property type="project" value="UniProtKB-SubCell"/>
</dbReference>
<dbReference type="EMBL" id="QXFV01001919">
    <property type="protein sequence ID" value="KAE8995935.1"/>
    <property type="molecule type" value="Genomic_DNA"/>
</dbReference>
<dbReference type="InterPro" id="IPR044772">
    <property type="entry name" value="NO3_transporter"/>
</dbReference>
<feature type="transmembrane region" description="Helical" evidence="7">
    <location>
        <begin position="147"/>
        <end position="167"/>
    </location>
</feature>
<protein>
    <recommendedName>
        <fullName evidence="8">Major facilitator superfamily (MFS) profile domain-containing protein</fullName>
    </recommendedName>
</protein>
<feature type="transmembrane region" description="Helical" evidence="7">
    <location>
        <begin position="331"/>
        <end position="352"/>
    </location>
</feature>
<dbReference type="AlphaFoldDB" id="A0A6A3JU07"/>
<keyword evidence="6 7" id="KW-0472">Membrane</keyword>
<dbReference type="PROSITE" id="PS50850">
    <property type="entry name" value="MFS"/>
    <property type="match status" value="1"/>
</dbReference>
<accession>A0A6A3JU07</accession>
<comment type="caution">
    <text evidence="9">The sequence shown here is derived from an EMBL/GenBank/DDBJ whole genome shotgun (WGS) entry which is preliminary data.</text>
</comment>
<dbReference type="PANTHER" id="PTHR23515">
    <property type="entry name" value="HIGH-AFFINITY NITRATE TRANSPORTER 2.3"/>
    <property type="match status" value="1"/>
</dbReference>
<evidence type="ECO:0000256" key="2">
    <source>
        <dbReference type="ARBA" id="ARBA00008432"/>
    </source>
</evidence>
<evidence type="ECO:0000313" key="10">
    <source>
        <dbReference type="Proteomes" id="UP000429607"/>
    </source>
</evidence>
<dbReference type="Pfam" id="PF07690">
    <property type="entry name" value="MFS_1"/>
    <property type="match status" value="1"/>
</dbReference>
<comment type="similarity">
    <text evidence="2">Belongs to the major facilitator superfamily. Nitrate/nitrite porter (TC 2.A.1.8) family.</text>
</comment>
<dbReference type="GO" id="GO:0042128">
    <property type="term" value="P:nitrate assimilation"/>
    <property type="evidence" value="ECO:0007669"/>
    <property type="project" value="UniProtKB-KW"/>
</dbReference>
<dbReference type="GO" id="GO:0015112">
    <property type="term" value="F:nitrate transmembrane transporter activity"/>
    <property type="evidence" value="ECO:0007669"/>
    <property type="project" value="InterPro"/>
</dbReference>
<evidence type="ECO:0000256" key="3">
    <source>
        <dbReference type="ARBA" id="ARBA00022692"/>
    </source>
</evidence>
<dbReference type="CDD" id="cd17341">
    <property type="entry name" value="MFS_NRT2_like"/>
    <property type="match status" value="1"/>
</dbReference>
<name>A0A6A3JU07_9STRA</name>
<dbReference type="Proteomes" id="UP000429607">
    <property type="component" value="Unassembled WGS sequence"/>
</dbReference>
<feature type="transmembrane region" description="Helical" evidence="7">
    <location>
        <begin position="395"/>
        <end position="418"/>
    </location>
</feature>
<feature type="domain" description="Major facilitator superfamily (MFS) profile" evidence="8">
    <location>
        <begin position="56"/>
        <end position="476"/>
    </location>
</feature>
<reference evidence="9 10" key="1">
    <citation type="submission" date="2018-09" db="EMBL/GenBank/DDBJ databases">
        <title>Genomic investigation of the strawberry pathogen Phytophthora fragariae indicates pathogenicity is determined by transcriptional variation in three key races.</title>
        <authorList>
            <person name="Adams T.M."/>
            <person name="Armitage A.D."/>
            <person name="Sobczyk M.K."/>
            <person name="Bates H.J."/>
            <person name="Dunwell J.M."/>
            <person name="Nellist C.F."/>
            <person name="Harrison R.J."/>
        </authorList>
    </citation>
    <scope>NUCLEOTIDE SEQUENCE [LARGE SCALE GENOMIC DNA]</scope>
    <source>
        <strain evidence="9 10">SCRP249</strain>
    </source>
</reference>
<feature type="transmembrane region" description="Helical" evidence="7">
    <location>
        <begin position="56"/>
        <end position="74"/>
    </location>
</feature>
<feature type="transmembrane region" description="Helical" evidence="7">
    <location>
        <begin position="520"/>
        <end position="540"/>
    </location>
</feature>
<keyword evidence="4 7" id="KW-1133">Transmembrane helix</keyword>
<dbReference type="SUPFAM" id="SSF103473">
    <property type="entry name" value="MFS general substrate transporter"/>
    <property type="match status" value="1"/>
</dbReference>
<dbReference type="InterPro" id="IPR036259">
    <property type="entry name" value="MFS_trans_sf"/>
</dbReference>
<evidence type="ECO:0000259" key="8">
    <source>
        <dbReference type="PROSITE" id="PS50850"/>
    </source>
</evidence>
<feature type="transmembrane region" description="Helical" evidence="7">
    <location>
        <begin position="456"/>
        <end position="475"/>
    </location>
</feature>
<proteinExistence type="inferred from homology"/>
<organism evidence="9 10">
    <name type="scientific">Phytophthora rubi</name>
    <dbReference type="NCBI Taxonomy" id="129364"/>
    <lineage>
        <taxon>Eukaryota</taxon>
        <taxon>Sar</taxon>
        <taxon>Stramenopiles</taxon>
        <taxon>Oomycota</taxon>
        <taxon>Peronosporomycetes</taxon>
        <taxon>Peronosporales</taxon>
        <taxon>Peronosporaceae</taxon>
        <taxon>Phytophthora</taxon>
    </lineage>
</organism>
<evidence type="ECO:0000256" key="1">
    <source>
        <dbReference type="ARBA" id="ARBA00004141"/>
    </source>
</evidence>
<feature type="transmembrane region" description="Helical" evidence="7">
    <location>
        <begin position="122"/>
        <end position="141"/>
    </location>
</feature>
<gene>
    <name evidence="9" type="ORF">PR001_g19994</name>
</gene>
<evidence type="ECO:0000256" key="4">
    <source>
        <dbReference type="ARBA" id="ARBA00022989"/>
    </source>
</evidence>